<dbReference type="GO" id="GO:0010499">
    <property type="term" value="P:proteasomal ubiquitin-independent protein catabolic process"/>
    <property type="evidence" value="ECO:0007669"/>
    <property type="project" value="TreeGrafter"/>
</dbReference>
<dbReference type="Proteomes" id="UP000192247">
    <property type="component" value="Unassembled WGS sequence"/>
</dbReference>
<evidence type="ECO:0000313" key="3">
    <source>
        <dbReference type="EMBL" id="OQR73165.1"/>
    </source>
</evidence>
<dbReference type="PANTHER" id="PTHR32170:SF3">
    <property type="entry name" value="PROTEASOME ACTIVATOR COMPLEX SUBUNIT 4"/>
    <property type="match status" value="1"/>
</dbReference>
<organism evidence="3 4">
    <name type="scientific">Tropilaelaps mercedesae</name>
    <dbReference type="NCBI Taxonomy" id="418985"/>
    <lineage>
        <taxon>Eukaryota</taxon>
        <taxon>Metazoa</taxon>
        <taxon>Ecdysozoa</taxon>
        <taxon>Arthropoda</taxon>
        <taxon>Chelicerata</taxon>
        <taxon>Arachnida</taxon>
        <taxon>Acari</taxon>
        <taxon>Parasitiformes</taxon>
        <taxon>Mesostigmata</taxon>
        <taxon>Gamasina</taxon>
        <taxon>Dermanyssoidea</taxon>
        <taxon>Laelapidae</taxon>
        <taxon>Tropilaelaps</taxon>
    </lineage>
</organism>
<dbReference type="GO" id="GO:0000502">
    <property type="term" value="C:proteasome complex"/>
    <property type="evidence" value="ECO:0007669"/>
    <property type="project" value="UniProtKB-KW"/>
</dbReference>
<feature type="non-terminal residue" evidence="3">
    <location>
        <position position="1"/>
    </location>
</feature>
<accession>A0A1V9XHZ2</accession>
<dbReference type="STRING" id="418985.A0A1V9XHZ2"/>
<evidence type="ECO:0000256" key="2">
    <source>
        <dbReference type="SAM" id="Phobius"/>
    </source>
</evidence>
<keyword evidence="2" id="KW-0812">Transmembrane</keyword>
<evidence type="ECO:0000256" key="1">
    <source>
        <dbReference type="SAM" id="MobiDB-lite"/>
    </source>
</evidence>
<keyword evidence="2" id="KW-1133">Transmembrane helix</keyword>
<dbReference type="GO" id="GO:0005634">
    <property type="term" value="C:nucleus"/>
    <property type="evidence" value="ECO:0007669"/>
    <property type="project" value="TreeGrafter"/>
</dbReference>
<dbReference type="InParanoid" id="A0A1V9XHZ2"/>
<keyword evidence="2" id="KW-0472">Membrane</keyword>
<dbReference type="AlphaFoldDB" id="A0A1V9XHZ2"/>
<protein>
    <submittedName>
        <fullName evidence="3">Proteasome activator complex subunit 4-like</fullName>
    </submittedName>
</protein>
<feature type="transmembrane region" description="Helical" evidence="2">
    <location>
        <begin position="12"/>
        <end position="33"/>
    </location>
</feature>
<dbReference type="Gene3D" id="1.25.10.10">
    <property type="entry name" value="Leucine-rich Repeat Variant"/>
    <property type="match status" value="1"/>
</dbReference>
<proteinExistence type="predicted"/>
<dbReference type="PANTHER" id="PTHR32170">
    <property type="entry name" value="PROTEASOME ACTIVATOR COMPLEX SUBUNIT 4"/>
    <property type="match status" value="1"/>
</dbReference>
<dbReference type="InterPro" id="IPR035309">
    <property type="entry name" value="PSME4"/>
</dbReference>
<feature type="transmembrane region" description="Helical" evidence="2">
    <location>
        <begin position="82"/>
        <end position="100"/>
    </location>
</feature>
<dbReference type="SUPFAM" id="SSF48371">
    <property type="entry name" value="ARM repeat"/>
    <property type="match status" value="1"/>
</dbReference>
<sequence>VLKWQASHCAQAYTCVLPLEAILLIPAVCRLIADTSNEELQKDCGILVALLGYELLSNQTLHLVVEVVQTCLNDPFWRVRTFIVSLLLFVTYSNLFMVWADAKLMQDIKDIFFNVIADERVEVRMAAQGALSGLIHCGLIDITDEMLTRTKGDLRKIARKLRARREQRRAILEARHTKSNKNAEKPNGYGSRSAIG</sequence>
<dbReference type="GO" id="GO:0016504">
    <property type="term" value="F:peptidase activator activity"/>
    <property type="evidence" value="ECO:0007669"/>
    <property type="project" value="InterPro"/>
</dbReference>
<dbReference type="InterPro" id="IPR011989">
    <property type="entry name" value="ARM-like"/>
</dbReference>
<keyword evidence="4" id="KW-1185">Reference proteome</keyword>
<comment type="caution">
    <text evidence="3">The sequence shown here is derived from an EMBL/GenBank/DDBJ whole genome shotgun (WGS) entry which is preliminary data.</text>
</comment>
<evidence type="ECO:0000313" key="4">
    <source>
        <dbReference type="Proteomes" id="UP000192247"/>
    </source>
</evidence>
<dbReference type="GO" id="GO:0005829">
    <property type="term" value="C:cytosol"/>
    <property type="evidence" value="ECO:0007669"/>
    <property type="project" value="TreeGrafter"/>
</dbReference>
<dbReference type="GO" id="GO:0070628">
    <property type="term" value="F:proteasome binding"/>
    <property type="evidence" value="ECO:0007669"/>
    <property type="project" value="InterPro"/>
</dbReference>
<feature type="non-terminal residue" evidence="3">
    <location>
        <position position="196"/>
    </location>
</feature>
<reference evidence="3 4" key="1">
    <citation type="journal article" date="2017" name="Gigascience">
        <title>Draft genome of the honey bee ectoparasitic mite, Tropilaelaps mercedesae, is shaped by the parasitic life history.</title>
        <authorList>
            <person name="Dong X."/>
            <person name="Armstrong S.D."/>
            <person name="Xia D."/>
            <person name="Makepeace B.L."/>
            <person name="Darby A.C."/>
            <person name="Kadowaki T."/>
        </authorList>
    </citation>
    <scope>NUCLEOTIDE SEQUENCE [LARGE SCALE GENOMIC DNA]</scope>
    <source>
        <strain evidence="3">Wuxi-XJTLU</strain>
    </source>
</reference>
<name>A0A1V9XHZ2_9ACAR</name>
<feature type="compositionally biased region" description="Basic and acidic residues" evidence="1">
    <location>
        <begin position="172"/>
        <end position="184"/>
    </location>
</feature>
<gene>
    <name evidence="3" type="ORF">BIW11_03635</name>
</gene>
<feature type="region of interest" description="Disordered" evidence="1">
    <location>
        <begin position="172"/>
        <end position="196"/>
    </location>
</feature>
<keyword evidence="3" id="KW-0647">Proteasome</keyword>
<dbReference type="EMBL" id="MNPL01010362">
    <property type="protein sequence ID" value="OQR73165.1"/>
    <property type="molecule type" value="Genomic_DNA"/>
</dbReference>
<dbReference type="InterPro" id="IPR016024">
    <property type="entry name" value="ARM-type_fold"/>
</dbReference>